<dbReference type="Pfam" id="PF00227">
    <property type="entry name" value="Proteasome"/>
    <property type="match status" value="1"/>
</dbReference>
<comment type="function">
    <text evidence="7">Component of the proteasome, a multicatalytic proteinase complex which is characterized by its ability to cleave peptides with Arg, Phe, Tyr, Leu, and Glu adjacent to the leaving group at neutral or slightly basic pH. The proteasome has an ATP-dependent proteolytic activity.</text>
</comment>
<dbReference type="FunFam" id="3.60.20.10:FF:000008">
    <property type="entry name" value="Proteasome subunit beta type-4"/>
    <property type="match status" value="1"/>
</dbReference>
<evidence type="ECO:0000256" key="6">
    <source>
        <dbReference type="ARBA" id="ARBA00049625"/>
    </source>
</evidence>
<dbReference type="EMBL" id="KQ435821">
    <property type="protein sequence ID" value="KOX72411.1"/>
    <property type="molecule type" value="Genomic_DNA"/>
</dbReference>
<comment type="subunit">
    <text evidence="7">Component of the proteasome complex.</text>
</comment>
<gene>
    <name evidence="8" type="ORF">WN51_01510</name>
</gene>
<dbReference type="SUPFAM" id="SSF56235">
    <property type="entry name" value="N-terminal nucleophile aminohydrolases (Ntn hydrolases)"/>
    <property type="match status" value="1"/>
</dbReference>
<protein>
    <recommendedName>
        <fullName evidence="7">Proteasome subunit beta</fullName>
    </recommendedName>
</protein>
<evidence type="ECO:0000313" key="9">
    <source>
        <dbReference type="Proteomes" id="UP000053105"/>
    </source>
</evidence>
<comment type="subunit">
    <text evidence="5">The 26S proteasome consists of a 20S proteasome core and two 19S regulatory subunits. The 20S proteasome core is composed of 28 subunits that are arranged in four stacked rings, resulting in a barrel-shaped structure. The two end rings are each formed by seven alpha subunits, and the two central rings are each formed by seven beta subunits. The catalytic chamber with the active sites is on the inside of the barrel.</text>
</comment>
<organism evidence="8 9">
    <name type="scientific">Melipona quadrifasciata</name>
    <dbReference type="NCBI Taxonomy" id="166423"/>
    <lineage>
        <taxon>Eukaryota</taxon>
        <taxon>Metazoa</taxon>
        <taxon>Ecdysozoa</taxon>
        <taxon>Arthropoda</taxon>
        <taxon>Hexapoda</taxon>
        <taxon>Insecta</taxon>
        <taxon>Pterygota</taxon>
        <taxon>Neoptera</taxon>
        <taxon>Endopterygota</taxon>
        <taxon>Hymenoptera</taxon>
        <taxon>Apocrita</taxon>
        <taxon>Aculeata</taxon>
        <taxon>Apoidea</taxon>
        <taxon>Anthophila</taxon>
        <taxon>Apidae</taxon>
        <taxon>Melipona</taxon>
    </lineage>
</organism>
<dbReference type="GO" id="GO:0005737">
    <property type="term" value="C:cytoplasm"/>
    <property type="evidence" value="ECO:0007669"/>
    <property type="project" value="UniProtKB-SubCell"/>
</dbReference>
<dbReference type="Gene3D" id="3.60.20.10">
    <property type="entry name" value="Glutamine Phosphoribosylpyrophosphate, subunit 1, domain 1"/>
    <property type="match status" value="1"/>
</dbReference>
<evidence type="ECO:0000256" key="7">
    <source>
        <dbReference type="RuleBase" id="RU004203"/>
    </source>
</evidence>
<keyword evidence="9" id="KW-1185">Reference proteome</keyword>
<keyword evidence="2 7" id="KW-0963">Cytoplasm</keyword>
<dbReference type="PANTHER" id="PTHR32194:SF2">
    <property type="entry name" value="PROTEASOME SUBUNIT BETA TYPE-1"/>
    <property type="match status" value="1"/>
</dbReference>
<dbReference type="PROSITE" id="PS51476">
    <property type="entry name" value="PROTEASOME_BETA_2"/>
    <property type="match status" value="1"/>
</dbReference>
<reference evidence="8 9" key="1">
    <citation type="submission" date="2015-07" db="EMBL/GenBank/DDBJ databases">
        <title>The genome of Melipona quadrifasciata.</title>
        <authorList>
            <person name="Pan H."/>
            <person name="Kapheim K."/>
        </authorList>
    </citation>
    <scope>NUCLEOTIDE SEQUENCE [LARGE SCALE GENOMIC DNA]</scope>
    <source>
        <strain evidence="8">0111107301</strain>
        <tissue evidence="8">Whole body</tissue>
    </source>
</reference>
<dbReference type="InterPro" id="IPR035206">
    <property type="entry name" value="Proteasome_beta2"/>
</dbReference>
<sequence>MECLIGIQFKDFALVAADMTTAQSIMVMKNGTDFVVSDEQKIHKMSDKLIMAVSGESGDTTQFSEYIGKNIQLYKMRNGYELSPKAAALFTRRNLADYLRSRTPYFVNLLMAGYDDNTGPELYFIDYLASCVKVPYAAHGYGGFFSLSILDRYYKHDLTEEEAYILMKRCVREIHKRLIVNLPNFKIQKVSKEGIKELEPITAKNLATEDADKA</sequence>
<dbReference type="Proteomes" id="UP000053105">
    <property type="component" value="Unassembled WGS sequence"/>
</dbReference>
<comment type="subcellular location">
    <subcellularLocation>
        <location evidence="7">Cytoplasm</location>
    </subcellularLocation>
    <subcellularLocation>
        <location evidence="7">Nucleus</location>
    </subcellularLocation>
</comment>
<proteinExistence type="inferred from homology"/>
<comment type="similarity">
    <text evidence="7">Belongs to the peptidase T1B family.</text>
</comment>
<evidence type="ECO:0000313" key="8">
    <source>
        <dbReference type="EMBL" id="KOX72411.1"/>
    </source>
</evidence>
<dbReference type="AlphaFoldDB" id="A0A0N0BEU3"/>
<keyword evidence="3 7" id="KW-0647">Proteasome</keyword>
<evidence type="ECO:0000256" key="4">
    <source>
        <dbReference type="ARBA" id="ARBA00023242"/>
    </source>
</evidence>
<keyword evidence="4 7" id="KW-0539">Nucleus</keyword>
<dbReference type="OrthoDB" id="268428at2759"/>
<comment type="function">
    <text evidence="6">Non-catalytic component of the 20S core proteasome complex involved in the proteolytic degradation of most intracellular proteins. This complex plays numerous essential roles within the cell by associating with different regulatory particles. Associated with two 19S regulatory particles, forms the 26S proteasome and thus participates in the ATP-dependent degradation of ubiquitinated proteins. The 26S proteasome plays a key role in the maintenance of protein homeostasis by removing misfolded or damaged proteins that could impair cellular functions, and by removing proteins whose functions are no longer required. Associated with the PA200 or PA28, the 20S proteasome mediates ubiquitin-independent protein degradation. This type of proteolysis is required in several pathways including spermatogenesis (20S-PA200 complex) or generation of a subset of MHC class I-presented antigenic peptides (20S-PA28 complex).</text>
</comment>
<evidence type="ECO:0000256" key="3">
    <source>
        <dbReference type="ARBA" id="ARBA00022942"/>
    </source>
</evidence>
<comment type="subunit">
    <text evidence="1">The 26S proteasome consists of a 20S proteasome core and two 19S regulatory subunits. The 20S proteasome core is a barrel-shaped complex made of 28 subunits that are arranged in four stacked rings. The two outer rings are each formed by seven alpha subunits, and the two inner rings are formed by seven beta subunits. The proteolytic activity is exerted by three beta-subunits PSMB5, PSMB6 and PSMB7.</text>
</comment>
<dbReference type="STRING" id="166423.A0A0N0BEU3"/>
<dbReference type="InterPro" id="IPR023333">
    <property type="entry name" value="Proteasome_suB-type"/>
</dbReference>
<evidence type="ECO:0000256" key="2">
    <source>
        <dbReference type="ARBA" id="ARBA00022490"/>
    </source>
</evidence>
<evidence type="ECO:0000256" key="1">
    <source>
        <dbReference type="ARBA" id="ARBA00011656"/>
    </source>
</evidence>
<dbReference type="GO" id="GO:0005634">
    <property type="term" value="C:nucleus"/>
    <property type="evidence" value="ECO:0007669"/>
    <property type="project" value="UniProtKB-SubCell"/>
</dbReference>
<name>A0A0N0BEU3_9HYME</name>
<evidence type="ECO:0000256" key="5">
    <source>
        <dbReference type="ARBA" id="ARBA00026071"/>
    </source>
</evidence>
<dbReference type="PANTHER" id="PTHR32194">
    <property type="entry name" value="METALLOPROTEASE TLDD"/>
    <property type="match status" value="1"/>
</dbReference>
<dbReference type="GO" id="GO:0005839">
    <property type="term" value="C:proteasome core complex"/>
    <property type="evidence" value="ECO:0007669"/>
    <property type="project" value="InterPro"/>
</dbReference>
<dbReference type="InterPro" id="IPR001353">
    <property type="entry name" value="Proteasome_sua/b"/>
</dbReference>
<dbReference type="GO" id="GO:0010498">
    <property type="term" value="P:proteasomal protein catabolic process"/>
    <property type="evidence" value="ECO:0007669"/>
    <property type="project" value="InterPro"/>
</dbReference>
<accession>A0A0N0BEU3</accession>
<dbReference type="InterPro" id="IPR029055">
    <property type="entry name" value="Ntn_hydrolases_N"/>
</dbReference>
<dbReference type="CDD" id="cd03758">
    <property type="entry name" value="proteasome_beta_type_2"/>
    <property type="match status" value="1"/>
</dbReference>